<sequence length="529" mass="58180">MNAPITPDAKLDLGLSTTGGKGINPAIAEKYAGKTACVIGAGFGGMALAVRLQSHGIKTTVVESRDKPGGRAYFWQKDGFTFDAGPTVITDPPCLKELWELTGHDIAEDVELMKVHPFYRLNWPDGTNFDYSNVEDELYAEIAKLNPDDVIGYQRFLEYAAGVYEEGYVKLGHIPFLDFKSMLKAAPALVKKQAWRSVYSMVASYIQDERLREAFSFHTLLVGGSPMKTSSIYALIHKLEKDGGVWWARGGTNRLIAGMVRHFERLGGTMRVGDGVKQVHTLGTKATEVETESGWKERFDAVASNADIMHSYKDLLSESARGPKYAKSLARKSYSPSLFVVHFGLEGTWPGIPHHMILFGPRYKGLVDDIYKNGVLPQDFSIYLHHPTVTDPSMAPKGKSTFYALVPVAHMGKMPIDWDVEGPKLEKAILDEVGRRLIPDIHDRIVTKFHYAPKDFSADLNAHLGSAFSLEPVLWQSAYLRGHNRDDVIDNFYLVGAGTHPGAGIPGVVGSAKATAGIVLEDLAVKQTA</sequence>
<dbReference type="Pfam" id="PF01593">
    <property type="entry name" value="Amino_oxidase"/>
    <property type="match status" value="1"/>
</dbReference>
<dbReference type="AlphaFoldDB" id="A0A9X1F2C6"/>
<gene>
    <name evidence="11" type="ORF">KCG46_00570</name>
</gene>
<evidence type="ECO:0000256" key="3">
    <source>
        <dbReference type="ARBA" id="ARBA00006046"/>
    </source>
</evidence>
<dbReference type="PROSITE" id="PS00982">
    <property type="entry name" value="PHYTOENE_DH"/>
    <property type="match status" value="1"/>
</dbReference>
<evidence type="ECO:0000256" key="6">
    <source>
        <dbReference type="ARBA" id="ARBA00022827"/>
    </source>
</evidence>
<evidence type="ECO:0000313" key="12">
    <source>
        <dbReference type="Proteomes" id="UP001138681"/>
    </source>
</evidence>
<dbReference type="InterPro" id="IPR014105">
    <property type="entry name" value="Carotenoid/retinoid_OxRdtase"/>
</dbReference>
<evidence type="ECO:0000256" key="2">
    <source>
        <dbReference type="ARBA" id="ARBA00004829"/>
    </source>
</evidence>
<evidence type="ECO:0000313" key="11">
    <source>
        <dbReference type="EMBL" id="MBV7258063.1"/>
    </source>
</evidence>
<evidence type="ECO:0000256" key="5">
    <source>
        <dbReference type="ARBA" id="ARBA00022746"/>
    </source>
</evidence>
<evidence type="ECO:0000259" key="10">
    <source>
        <dbReference type="Pfam" id="PF01593"/>
    </source>
</evidence>
<dbReference type="FunFam" id="3.50.50.60:FF:000378">
    <property type="entry name" value="Phytoene desaturase"/>
    <property type="match status" value="1"/>
</dbReference>
<evidence type="ECO:0000256" key="8">
    <source>
        <dbReference type="ARBA" id="ARBA00031986"/>
    </source>
</evidence>
<dbReference type="NCBIfam" id="TIGR02734">
    <property type="entry name" value="crtI_fam"/>
    <property type="match status" value="1"/>
</dbReference>
<dbReference type="InterPro" id="IPR002937">
    <property type="entry name" value="Amino_oxidase"/>
</dbReference>
<dbReference type="EMBL" id="JAGSPC010000001">
    <property type="protein sequence ID" value="MBV7258063.1"/>
    <property type="molecule type" value="Genomic_DNA"/>
</dbReference>
<dbReference type="PANTHER" id="PTHR43734:SF3">
    <property type="entry name" value="B-CAROTENE KETOLASE"/>
    <property type="match status" value="1"/>
</dbReference>
<organism evidence="11 12">
    <name type="scientific">Erythrobacter crassostreae</name>
    <dbReference type="NCBI Taxonomy" id="2828328"/>
    <lineage>
        <taxon>Bacteria</taxon>
        <taxon>Pseudomonadati</taxon>
        <taxon>Pseudomonadota</taxon>
        <taxon>Alphaproteobacteria</taxon>
        <taxon>Sphingomonadales</taxon>
        <taxon>Erythrobacteraceae</taxon>
        <taxon>Erythrobacter/Porphyrobacter group</taxon>
        <taxon>Erythrobacter</taxon>
    </lineage>
</organism>
<evidence type="ECO:0000256" key="9">
    <source>
        <dbReference type="RuleBase" id="RU362075"/>
    </source>
</evidence>
<keyword evidence="5 9" id="KW-0125">Carotenoid biosynthesis</keyword>
<evidence type="ECO:0000256" key="4">
    <source>
        <dbReference type="ARBA" id="ARBA00022630"/>
    </source>
</evidence>
<dbReference type="PANTHER" id="PTHR43734">
    <property type="entry name" value="PHYTOENE DESATURASE"/>
    <property type="match status" value="1"/>
</dbReference>
<evidence type="ECO:0000256" key="7">
    <source>
        <dbReference type="ARBA" id="ARBA00023002"/>
    </source>
</evidence>
<keyword evidence="12" id="KW-1185">Reference proteome</keyword>
<comment type="caution">
    <text evidence="11">The sequence shown here is derived from an EMBL/GenBank/DDBJ whole genome shotgun (WGS) entry which is preliminary data.</text>
</comment>
<comment type="pathway">
    <text evidence="2 9">Carotenoid biosynthesis.</text>
</comment>
<reference evidence="11" key="1">
    <citation type="submission" date="2021-04" db="EMBL/GenBank/DDBJ databases">
        <authorList>
            <person name="Pira H."/>
            <person name="Risdian C."/>
            <person name="Wink J."/>
        </authorList>
    </citation>
    <scope>NUCLEOTIDE SEQUENCE</scope>
    <source>
        <strain evidence="11">WH158</strain>
    </source>
</reference>
<protein>
    <recommendedName>
        <fullName evidence="8">Phytoene dehydrogenase</fullName>
    </recommendedName>
</protein>
<evidence type="ECO:0000256" key="1">
    <source>
        <dbReference type="ARBA" id="ARBA00001974"/>
    </source>
</evidence>
<dbReference type="GO" id="GO:0016117">
    <property type="term" value="P:carotenoid biosynthetic process"/>
    <property type="evidence" value="ECO:0007669"/>
    <property type="project" value="UniProtKB-KW"/>
</dbReference>
<feature type="domain" description="Amine oxidase" evidence="10">
    <location>
        <begin position="44"/>
        <end position="519"/>
    </location>
</feature>
<proteinExistence type="inferred from homology"/>
<keyword evidence="6" id="KW-0274">FAD</keyword>
<dbReference type="InterPro" id="IPR008150">
    <property type="entry name" value="Phytoene_DH_bac_CS"/>
</dbReference>
<dbReference type="Proteomes" id="UP001138681">
    <property type="component" value="Unassembled WGS sequence"/>
</dbReference>
<name>A0A9X1F2C6_9SPHN</name>
<dbReference type="GO" id="GO:0016627">
    <property type="term" value="F:oxidoreductase activity, acting on the CH-CH group of donors"/>
    <property type="evidence" value="ECO:0007669"/>
    <property type="project" value="UniProtKB-ARBA"/>
</dbReference>
<accession>A0A9X1F2C6</accession>
<keyword evidence="7 9" id="KW-0560">Oxidoreductase</keyword>
<keyword evidence="4" id="KW-0285">Flavoprotein</keyword>
<comment type="similarity">
    <text evidence="3 9">Belongs to the carotenoid/retinoid oxidoreductase family.</text>
</comment>
<comment type="cofactor">
    <cofactor evidence="1">
        <name>FAD</name>
        <dbReference type="ChEBI" id="CHEBI:57692"/>
    </cofactor>
</comment>